<dbReference type="Gene3D" id="3.40.630.10">
    <property type="entry name" value="Zn peptidases"/>
    <property type="match status" value="1"/>
</dbReference>
<evidence type="ECO:0000313" key="3">
    <source>
        <dbReference type="Proteomes" id="UP001596109"/>
    </source>
</evidence>
<proteinExistence type="predicted"/>
<dbReference type="EMBL" id="JBHSNO010000022">
    <property type="protein sequence ID" value="MFC5592053.1"/>
    <property type="molecule type" value="Genomic_DNA"/>
</dbReference>
<gene>
    <name evidence="2" type="ORF">ACFPRA_24555</name>
</gene>
<keyword evidence="3" id="KW-1185">Reference proteome</keyword>
<dbReference type="RefSeq" id="WP_381440663.1">
    <property type="nucleotide sequence ID" value="NZ_JBHSNO010000022.1"/>
</dbReference>
<dbReference type="Proteomes" id="UP001596109">
    <property type="component" value="Unassembled WGS sequence"/>
</dbReference>
<dbReference type="InterPro" id="IPR000834">
    <property type="entry name" value="Peptidase_M14"/>
</dbReference>
<evidence type="ECO:0000313" key="2">
    <source>
        <dbReference type="EMBL" id="MFC5592053.1"/>
    </source>
</evidence>
<organism evidence="2 3">
    <name type="scientific">Sporosarcina soli</name>
    <dbReference type="NCBI Taxonomy" id="334736"/>
    <lineage>
        <taxon>Bacteria</taxon>
        <taxon>Bacillati</taxon>
        <taxon>Bacillota</taxon>
        <taxon>Bacilli</taxon>
        <taxon>Bacillales</taxon>
        <taxon>Caryophanaceae</taxon>
        <taxon>Sporosarcina</taxon>
    </lineage>
</organism>
<feature type="domain" description="Peptidase M14" evidence="1">
    <location>
        <begin position="142"/>
        <end position="300"/>
    </location>
</feature>
<accession>A0ABW0TSZ0</accession>
<dbReference type="CDD" id="cd06244">
    <property type="entry name" value="M14-like"/>
    <property type="match status" value="1"/>
</dbReference>
<dbReference type="Pfam" id="PF00246">
    <property type="entry name" value="Peptidase_M14"/>
    <property type="match status" value="1"/>
</dbReference>
<dbReference type="SUPFAM" id="SSF53187">
    <property type="entry name" value="Zn-dependent exopeptidases"/>
    <property type="match status" value="1"/>
</dbReference>
<comment type="caution">
    <text evidence="2">The sequence shown here is derived from an EMBL/GenBank/DDBJ whole genome shotgun (WGS) entry which is preliminary data.</text>
</comment>
<reference evidence="3" key="1">
    <citation type="journal article" date="2019" name="Int. J. Syst. Evol. Microbiol.">
        <title>The Global Catalogue of Microorganisms (GCM) 10K type strain sequencing project: providing services to taxonomists for standard genome sequencing and annotation.</title>
        <authorList>
            <consortium name="The Broad Institute Genomics Platform"/>
            <consortium name="The Broad Institute Genome Sequencing Center for Infectious Disease"/>
            <person name="Wu L."/>
            <person name="Ma J."/>
        </authorList>
    </citation>
    <scope>NUCLEOTIDE SEQUENCE [LARGE SCALE GENOMIC DNA]</scope>
    <source>
        <strain evidence="3">CGMCC 4.1434</strain>
    </source>
</reference>
<protein>
    <submittedName>
        <fullName evidence="2">M14 family metallopeptidase</fullName>
    </submittedName>
</protein>
<evidence type="ECO:0000259" key="1">
    <source>
        <dbReference type="Pfam" id="PF00246"/>
    </source>
</evidence>
<sequence>MQLKISRSLFSLTEVRTVEVQADMGRYIDLSQLAFQFGGKSLSEWKKWTTGSNFNGDPFITIVEKPHFVGDTGVVKATLKFDLLFNRESLAERSIRTQYQQFIGSYELAMTDPQTKMKASATVQLNVYDEFLFYDELKPTIDQIFKQAHQKNNRYLKYQSLGKSIEGRDLHFVILAKSKAVVDRYLNITLPTALEQPEKLIHQLDNGLIGEYQVPIWFNNIHPDEIEGPDAQVELLRKFALEDKLTVPIVRNGQKETVSLDVNEMLDHVIFLFMFTNNPDGRAANSRRNANGFDLNRDNHLQTQPETIVVTQEIANWTPLSFLDMHGYISRFLIEPTTPPHNPNYEYDLLYNNMIRQARAMGEAGLGNSDFKSYVIPALDYKDGWDDMSVGYTPMYAMLHGSLGHTIEIPALSQDGFHAMVGIGLGAALFVQEKKDQLYKNQLEIFKRGVNGEDNRSVDPYLVNASRKSIGRIRGEHTNFFPDYYVIPIGSKQQVNKLEAYKMVQYLLRNGVKVEKLIDNTVVNGITYSKGTFVIPMKQAKRGVANAMLYKGDDVSDWKAMYDSTIVNFPDLRGFTVHEIRNTDAFNQNTIRIRSTGLPKGNIYTAATFHVLANTNNDTIKLVNILLKNGAVVEKALETRGLINKGDFIVRTNDLQHFGKNYYFIARYLYTSIPVKTMQLKQTKVSVIGSTQLKFAVSELGFDMVKQADADVIVSDSSSIIVSYLTGKTFVGIGFEPLKAVKSRGLLPGFNIDQTKNGHEGLVKAKIKNHLLTSGYQTDEVLYTTSGMWITSVPAGAEVLASLSNSNDFFIAGWWPGHENAKGQILAFTHSFNNTTFTLFANDLAFRAHTHNSYRFIANCIYDS</sequence>
<name>A0ABW0TSZ0_9BACL</name>